<dbReference type="InterPro" id="IPR036527">
    <property type="entry name" value="SCP2_sterol-bd_dom_sf"/>
</dbReference>
<gene>
    <name evidence="2" type="ORF">HMH01_13235</name>
</gene>
<evidence type="ECO:0000313" key="2">
    <source>
        <dbReference type="EMBL" id="NNU81400.1"/>
    </source>
</evidence>
<evidence type="ECO:0000313" key="3">
    <source>
        <dbReference type="Proteomes" id="UP000572377"/>
    </source>
</evidence>
<sequence>MSDILKAAHEALSRKVGPGQLDFSVKVMIENEGAIRLDADGATVDDSDADVTLIADADTFRQISEGALNPTTAFMSGRMRIEGDMGLAMRLGSVLG</sequence>
<proteinExistence type="predicted"/>
<organism evidence="2 3">
    <name type="scientific">Halovulum dunhuangense</name>
    <dbReference type="NCBI Taxonomy" id="1505036"/>
    <lineage>
        <taxon>Bacteria</taxon>
        <taxon>Pseudomonadati</taxon>
        <taxon>Pseudomonadota</taxon>
        <taxon>Alphaproteobacteria</taxon>
        <taxon>Rhodobacterales</taxon>
        <taxon>Paracoccaceae</taxon>
        <taxon>Halovulum</taxon>
    </lineage>
</organism>
<dbReference type="EMBL" id="JABFBC010000002">
    <property type="protein sequence ID" value="NNU81400.1"/>
    <property type="molecule type" value="Genomic_DNA"/>
</dbReference>
<dbReference type="SUPFAM" id="SSF55718">
    <property type="entry name" value="SCP-like"/>
    <property type="match status" value="1"/>
</dbReference>
<name>A0A849L5E1_9RHOB</name>
<protein>
    <submittedName>
        <fullName evidence="2">Sterol carrier family protein</fullName>
    </submittedName>
</protein>
<dbReference type="Pfam" id="PF02036">
    <property type="entry name" value="SCP2"/>
    <property type="match status" value="1"/>
</dbReference>
<accession>A0A849L5E1</accession>
<dbReference type="AlphaFoldDB" id="A0A849L5E1"/>
<evidence type="ECO:0000259" key="1">
    <source>
        <dbReference type="Pfam" id="PF02036"/>
    </source>
</evidence>
<dbReference type="Proteomes" id="UP000572377">
    <property type="component" value="Unassembled WGS sequence"/>
</dbReference>
<keyword evidence="3" id="KW-1185">Reference proteome</keyword>
<feature type="domain" description="SCP2" evidence="1">
    <location>
        <begin position="32"/>
        <end position="95"/>
    </location>
</feature>
<reference evidence="2 3" key="1">
    <citation type="submission" date="2020-05" db="EMBL/GenBank/DDBJ databases">
        <title>Gimesia benthica sp. nov., a novel planctomycete isolated from a deep-sea water sample of the Northwest Indian Ocean.</title>
        <authorList>
            <person name="Wang J."/>
            <person name="Ruan C."/>
            <person name="Song L."/>
            <person name="Zhu Y."/>
            <person name="Li A."/>
            <person name="Zheng X."/>
            <person name="Wang L."/>
            <person name="Lu Z."/>
            <person name="Huang Y."/>
            <person name="Du W."/>
            <person name="Zhou Y."/>
            <person name="Huang L."/>
            <person name="Dai X."/>
        </authorList>
    </citation>
    <scope>NUCLEOTIDE SEQUENCE [LARGE SCALE GENOMIC DNA]</scope>
    <source>
        <strain evidence="2 3">YYQ-30</strain>
    </source>
</reference>
<comment type="caution">
    <text evidence="2">The sequence shown here is derived from an EMBL/GenBank/DDBJ whole genome shotgun (WGS) entry which is preliminary data.</text>
</comment>
<dbReference type="InterPro" id="IPR003033">
    <property type="entry name" value="SCP2_sterol-bd_dom"/>
</dbReference>
<dbReference type="RefSeq" id="WP_171326243.1">
    <property type="nucleotide sequence ID" value="NZ_JABFBC010000002.1"/>
</dbReference>
<dbReference type="Gene3D" id="3.30.1050.10">
    <property type="entry name" value="SCP2 sterol-binding domain"/>
    <property type="match status" value="1"/>
</dbReference>